<evidence type="ECO:0000313" key="1">
    <source>
        <dbReference type="EMBL" id="RQT14341.1"/>
    </source>
</evidence>
<reference evidence="1 2" key="1">
    <citation type="submission" date="2018-08" db="EMBL/GenBank/DDBJ databases">
        <title>Comparative analysis of Burkholderia isolates from Puerto Rico.</title>
        <authorList>
            <person name="Hall C."/>
            <person name="Sahl J."/>
            <person name="Wagner D."/>
        </authorList>
    </citation>
    <scope>NUCLEOTIDE SEQUENCE [LARGE SCALE GENOMIC DNA]</scope>
    <source>
        <strain evidence="1 2">Bp9025</strain>
    </source>
</reference>
<comment type="caution">
    <text evidence="1">The sequence shown here is derived from an EMBL/GenBank/DDBJ whole genome shotgun (WGS) entry which is preliminary data.</text>
</comment>
<protein>
    <submittedName>
        <fullName evidence="1">Uncharacterized protein</fullName>
    </submittedName>
</protein>
<dbReference type="AlphaFoldDB" id="A0A3N8PRW6"/>
<dbReference type="Proteomes" id="UP000277921">
    <property type="component" value="Unassembled WGS sequence"/>
</dbReference>
<sequence length="64" mass="6819">MNTDDLAARTIDAAKNVLRQQLEAQADQRAMAALVEKLAAQATIQQSVGGVEWAGRSVCRCCDG</sequence>
<name>A0A3N8PRW6_9BURK</name>
<organism evidence="1 2">
    <name type="scientific">Burkholderia contaminans</name>
    <dbReference type="NCBI Taxonomy" id="488447"/>
    <lineage>
        <taxon>Bacteria</taxon>
        <taxon>Pseudomonadati</taxon>
        <taxon>Pseudomonadota</taxon>
        <taxon>Betaproteobacteria</taxon>
        <taxon>Burkholderiales</taxon>
        <taxon>Burkholderiaceae</taxon>
        <taxon>Burkholderia</taxon>
        <taxon>Burkholderia cepacia complex</taxon>
    </lineage>
</organism>
<proteinExistence type="predicted"/>
<gene>
    <name evidence="1" type="ORF">DF051_18740</name>
</gene>
<dbReference type="RefSeq" id="WP_124580494.1">
    <property type="nucleotide sequence ID" value="NZ_QTQV01000010.1"/>
</dbReference>
<dbReference type="EMBL" id="QTQV01000010">
    <property type="protein sequence ID" value="RQT14341.1"/>
    <property type="molecule type" value="Genomic_DNA"/>
</dbReference>
<accession>A0A3N8PRW6</accession>
<evidence type="ECO:0000313" key="2">
    <source>
        <dbReference type="Proteomes" id="UP000277921"/>
    </source>
</evidence>